<dbReference type="GO" id="GO:0003723">
    <property type="term" value="F:RNA binding"/>
    <property type="evidence" value="ECO:0007669"/>
    <property type="project" value="InterPro"/>
</dbReference>
<dbReference type="Gene3D" id="2.60.40.4380">
    <property type="entry name" value="Translational regulator CsrA"/>
    <property type="match status" value="1"/>
</dbReference>
<dbReference type="SUPFAM" id="SSF117130">
    <property type="entry name" value="CsrA-like"/>
    <property type="match status" value="1"/>
</dbReference>
<gene>
    <name evidence="1" type="ORF">A2W18_15295</name>
</gene>
<evidence type="ECO:0008006" key="3">
    <source>
        <dbReference type="Google" id="ProtNLM"/>
    </source>
</evidence>
<evidence type="ECO:0000313" key="1">
    <source>
        <dbReference type="EMBL" id="OGI67724.1"/>
    </source>
</evidence>
<name>A0A1F6VDQ4_9PROT</name>
<evidence type="ECO:0000313" key="2">
    <source>
        <dbReference type="Proteomes" id="UP000179076"/>
    </source>
</evidence>
<dbReference type="GO" id="GO:0006109">
    <property type="term" value="P:regulation of carbohydrate metabolic process"/>
    <property type="evidence" value="ECO:0007669"/>
    <property type="project" value="InterPro"/>
</dbReference>
<sequence>MLIITRKPGQVVRIELAPDIDPATPIGEILAEGPIEVIVAQVRGSYVRLGVSAPLTLAIRRAET</sequence>
<accession>A0A1F6VDQ4</accession>
<dbReference type="AlphaFoldDB" id="A0A1F6VDQ4"/>
<organism evidence="1 2">
    <name type="scientific">Candidatus Muproteobacteria bacterium RBG_16_60_9</name>
    <dbReference type="NCBI Taxonomy" id="1817755"/>
    <lineage>
        <taxon>Bacteria</taxon>
        <taxon>Pseudomonadati</taxon>
        <taxon>Pseudomonadota</taxon>
        <taxon>Candidatus Muproteobacteria</taxon>
    </lineage>
</organism>
<reference evidence="1 2" key="1">
    <citation type="journal article" date="2016" name="Nat. Commun.">
        <title>Thousands of microbial genomes shed light on interconnected biogeochemical processes in an aquifer system.</title>
        <authorList>
            <person name="Anantharaman K."/>
            <person name="Brown C.T."/>
            <person name="Hug L.A."/>
            <person name="Sharon I."/>
            <person name="Castelle C.J."/>
            <person name="Probst A.J."/>
            <person name="Thomas B.C."/>
            <person name="Singh A."/>
            <person name="Wilkins M.J."/>
            <person name="Karaoz U."/>
            <person name="Brodie E.L."/>
            <person name="Williams K.H."/>
            <person name="Hubbard S.S."/>
            <person name="Banfield J.F."/>
        </authorList>
    </citation>
    <scope>NUCLEOTIDE SEQUENCE [LARGE SCALE GENOMIC DNA]</scope>
</reference>
<protein>
    <recommendedName>
        <fullName evidence="3">Carbon storage regulator</fullName>
    </recommendedName>
</protein>
<dbReference type="EMBL" id="MFSP01000048">
    <property type="protein sequence ID" value="OGI67724.1"/>
    <property type="molecule type" value="Genomic_DNA"/>
</dbReference>
<dbReference type="Proteomes" id="UP000179076">
    <property type="component" value="Unassembled WGS sequence"/>
</dbReference>
<proteinExistence type="predicted"/>
<comment type="caution">
    <text evidence="1">The sequence shown here is derived from an EMBL/GenBank/DDBJ whole genome shotgun (WGS) entry which is preliminary data.</text>
</comment>
<dbReference type="InterPro" id="IPR036107">
    <property type="entry name" value="CsrA_sf"/>
</dbReference>
<dbReference type="GO" id="GO:0006402">
    <property type="term" value="P:mRNA catabolic process"/>
    <property type="evidence" value="ECO:0007669"/>
    <property type="project" value="InterPro"/>
</dbReference>